<dbReference type="Pfam" id="PF00486">
    <property type="entry name" value="Trans_reg_C"/>
    <property type="match status" value="1"/>
</dbReference>
<dbReference type="InterPro" id="IPR001867">
    <property type="entry name" value="OmpR/PhoB-type_DNA-bd"/>
</dbReference>
<dbReference type="PROSITE" id="PS51755">
    <property type="entry name" value="OMPR_PHOB"/>
    <property type="match status" value="1"/>
</dbReference>
<evidence type="ECO:0000256" key="5">
    <source>
        <dbReference type="ARBA" id="ARBA00023163"/>
    </source>
</evidence>
<dbReference type="InterPro" id="IPR019734">
    <property type="entry name" value="TPR_rpt"/>
</dbReference>
<dbReference type="Gene3D" id="1.25.40.10">
    <property type="entry name" value="Tetratricopeptide repeat domain"/>
    <property type="match status" value="2"/>
</dbReference>
<evidence type="ECO:0000256" key="4">
    <source>
        <dbReference type="ARBA" id="ARBA00023125"/>
    </source>
</evidence>
<dbReference type="InterPro" id="IPR036388">
    <property type="entry name" value="WH-like_DNA-bd_sf"/>
</dbReference>
<dbReference type="Gene3D" id="3.40.50.300">
    <property type="entry name" value="P-loop containing nucleotide triphosphate hydrolases"/>
    <property type="match status" value="1"/>
</dbReference>
<keyword evidence="2" id="KW-0677">Repeat</keyword>
<evidence type="ECO:0000259" key="8">
    <source>
        <dbReference type="PROSITE" id="PS51755"/>
    </source>
</evidence>
<dbReference type="eggNOG" id="COG3903">
    <property type="taxonomic scope" value="Bacteria"/>
</dbReference>
<dbReference type="OrthoDB" id="3587032at2"/>
<dbReference type="SMART" id="SM01043">
    <property type="entry name" value="BTAD"/>
    <property type="match status" value="1"/>
</dbReference>
<evidence type="ECO:0000256" key="3">
    <source>
        <dbReference type="ARBA" id="ARBA00023015"/>
    </source>
</evidence>
<feature type="domain" description="OmpR/PhoB-type" evidence="8">
    <location>
        <begin position="1"/>
        <end position="97"/>
    </location>
</feature>
<dbReference type="InterPro" id="IPR005158">
    <property type="entry name" value="BTAD"/>
</dbReference>
<evidence type="ECO:0000256" key="1">
    <source>
        <dbReference type="ARBA" id="ARBA00005820"/>
    </source>
</evidence>
<dbReference type="Gene3D" id="1.10.8.430">
    <property type="entry name" value="Helical domain of apoptotic protease-activating factors"/>
    <property type="match status" value="1"/>
</dbReference>
<dbReference type="SUPFAM" id="SSF48452">
    <property type="entry name" value="TPR-like"/>
    <property type="match status" value="2"/>
</dbReference>
<dbReference type="GO" id="GO:0000160">
    <property type="term" value="P:phosphorelay signal transduction system"/>
    <property type="evidence" value="ECO:0007669"/>
    <property type="project" value="InterPro"/>
</dbReference>
<evidence type="ECO:0000313" key="10">
    <source>
        <dbReference type="Proteomes" id="UP000001937"/>
    </source>
</evidence>
<dbReference type="PRINTS" id="PR00364">
    <property type="entry name" value="DISEASERSIST"/>
</dbReference>
<dbReference type="InterPro" id="IPR002182">
    <property type="entry name" value="NB-ARC"/>
</dbReference>
<dbReference type="eggNOG" id="COG3629">
    <property type="taxonomic scope" value="Bacteria"/>
</dbReference>
<dbReference type="InterPro" id="IPR027417">
    <property type="entry name" value="P-loop_NTPase"/>
</dbReference>
<dbReference type="InterPro" id="IPR051677">
    <property type="entry name" value="AfsR-DnrI-RedD_regulator"/>
</dbReference>
<dbReference type="PANTHER" id="PTHR35807">
    <property type="entry name" value="TRANSCRIPTIONAL REGULATOR REDD-RELATED"/>
    <property type="match status" value="1"/>
</dbReference>
<dbReference type="Proteomes" id="UP000001937">
    <property type="component" value="Chromosome"/>
</dbReference>
<gene>
    <name evidence="9" type="ordered locus">Francci3_1398</name>
</gene>
<dbReference type="SMART" id="SM00028">
    <property type="entry name" value="TPR"/>
    <property type="match status" value="4"/>
</dbReference>
<dbReference type="RefSeq" id="WP_011435840.1">
    <property type="nucleotide sequence ID" value="NC_007777.1"/>
</dbReference>
<evidence type="ECO:0000256" key="6">
    <source>
        <dbReference type="PROSITE-ProRule" id="PRU01091"/>
    </source>
</evidence>
<proteinExistence type="inferred from homology"/>
<evidence type="ECO:0000256" key="7">
    <source>
        <dbReference type="SAM" id="MobiDB-lite"/>
    </source>
</evidence>
<evidence type="ECO:0000313" key="9">
    <source>
        <dbReference type="EMBL" id="ABD10775.1"/>
    </source>
</evidence>
<dbReference type="InterPro" id="IPR042197">
    <property type="entry name" value="Apaf_helical"/>
</dbReference>
<dbReference type="SUPFAM" id="SSF52540">
    <property type="entry name" value="P-loop containing nucleoside triphosphate hydrolases"/>
    <property type="match status" value="1"/>
</dbReference>
<dbReference type="KEGG" id="fra:Francci3_1398"/>
<keyword evidence="10" id="KW-1185">Reference proteome</keyword>
<organism evidence="9 10">
    <name type="scientific">Frankia casuarinae (strain DSM 45818 / CECT 9043 / HFP020203 / CcI3)</name>
    <dbReference type="NCBI Taxonomy" id="106370"/>
    <lineage>
        <taxon>Bacteria</taxon>
        <taxon>Bacillati</taxon>
        <taxon>Actinomycetota</taxon>
        <taxon>Actinomycetes</taxon>
        <taxon>Frankiales</taxon>
        <taxon>Frankiaceae</taxon>
        <taxon>Frankia</taxon>
    </lineage>
</organism>
<keyword evidence="3" id="KW-0805">Transcription regulation</keyword>
<dbReference type="GO" id="GO:0003677">
    <property type="term" value="F:DNA binding"/>
    <property type="evidence" value="ECO:0007669"/>
    <property type="project" value="UniProtKB-UniRule"/>
</dbReference>
<comment type="similarity">
    <text evidence="1">Belongs to the AfsR/DnrI/RedD regulatory family.</text>
</comment>
<dbReference type="Pfam" id="PF03704">
    <property type="entry name" value="BTAD"/>
    <property type="match status" value="1"/>
</dbReference>
<keyword evidence="5" id="KW-0804">Transcription</keyword>
<name>Q2JD67_FRACC</name>
<sequence length="1319" mass="143046">MPDRDSLQFAILGPLEITAGGAPIVLGGTQRKVLMAALLLEAGQVVPGHRLLEVIWGDPPPEKALATLRTHVSELRRRLETGSEVLLRKGTGYVLDVRPEQIDSEQARRLLEQGRRAVDDGDPVSAIAPLQEAQALWRGPPLVDLIDYPFTRAYVDALDELQLDIAKTRIAADLSLGRHREVIGDLRVLVTRHPHDDGLRRELVLAFYRDGRIEDAARACREGLEALHDLGLDSAMLQQLQEDVLRGASSLAWTPPRSLDRRVSVAPTSQGGYQLPPDIREYTGRDTIQAQVHAMLTDPVGLSRGTVVAAFAGKAGAGKTALAVHIAHRVRTGFTDTLYVDLRGNSTPLAPARVLSRFVQTLGVSRSAVPADPDDLGEMYRELLATRKVLIILDNAGGEAQIRPLLPTSPGCAVIITSRSRLHGLSAPYWMVDVLLPSDAVELLAKMVSTQRVDTEPEAARDIVGLCGYLPLAIQIAGRKLAAHPHWKLARLAGRLANERDRLSWLEAGDLEIRASFSLSYEGRPPDEQRAFRLLSLPAMSDFAPWAAAAVLDLDLDEAEDVVDRLADAQLLERRGADRTGTERYRFHDLLRVFARERETGVGTPLGHPAAPGRIPEAGGDNRHTGNGHTGNGHTGNGHHDAAGAPSAGAPSTEAPSTEAPSTVSGEHRAALGRLLYAYLAMLREAVDTFSPGGVRTLTPAAEDAAALTTGAVFRFEQAGVADLVGRPLVWFGGERGNLLSLIDQAHAAGLDEPTWLLATEAAEFYAFAAHWGDWEQSHVLGLAAARRGGHRLAEATLLTNLAERDITLAFEDAFWRLDADGTDPDGQPAVEVYRATVDHLALATERLTRARKIFVDFGDELGEARTLRGLADACRGRGEFSAALVHFEAGLEMMRRGGARKAEAETLVNVAMVHGDRDELTDGINCLTMSLSIARELGNRPLEALALRRLGDLHRFQYRLDRALASYNESLPLLAELPDTRWEPRVLIRRGDILAQMDDHPAARRSWQQGITLLRQQGSPELPAAEERLSAPVTAEPTQFTSGRLLSTFDPAYFIARIASSRRSVRLLNTWTDLATPEHRTAFADAVLAAVDAGAIIQVLLLDPDSPAVAGRAADLLHSVDVPGMIRSNLLVLEALRDRLAPVLRSRLAVRLYTEQPLTTYHRWDTGALVSTFPVGYSSAAATQHEAAVSSTLVQFVEQHFERLWSLEGSTALDDYLRVPLRVSPSDAGHLEVQAEFVRLDGAVYVSSPDLVALLGRGGPDGLLAEVAGDGRHVLAGTGRCRMVPLRDNDGAGAVATAFADKYGAARDSLLRLSSVRR</sequence>
<dbReference type="HOGENOM" id="CLU_004665_2_0_11"/>
<evidence type="ECO:0000256" key="2">
    <source>
        <dbReference type="ARBA" id="ARBA00022737"/>
    </source>
</evidence>
<accession>Q2JD67</accession>
<dbReference type="PANTHER" id="PTHR35807:SF1">
    <property type="entry name" value="TRANSCRIPTIONAL REGULATOR REDD"/>
    <property type="match status" value="1"/>
</dbReference>
<dbReference type="STRING" id="106370.Francci3_1398"/>
<dbReference type="CDD" id="cd15831">
    <property type="entry name" value="BTAD"/>
    <property type="match status" value="1"/>
</dbReference>
<feature type="DNA-binding region" description="OmpR/PhoB-type" evidence="6">
    <location>
        <begin position="1"/>
        <end position="97"/>
    </location>
</feature>
<dbReference type="GO" id="GO:0043531">
    <property type="term" value="F:ADP binding"/>
    <property type="evidence" value="ECO:0007669"/>
    <property type="project" value="InterPro"/>
</dbReference>
<dbReference type="InterPro" id="IPR016032">
    <property type="entry name" value="Sig_transdc_resp-reg_C-effctor"/>
</dbReference>
<dbReference type="SMART" id="SM00862">
    <property type="entry name" value="Trans_reg_C"/>
    <property type="match status" value="1"/>
</dbReference>
<dbReference type="InterPro" id="IPR011990">
    <property type="entry name" value="TPR-like_helical_dom_sf"/>
</dbReference>
<reference evidence="9 10" key="1">
    <citation type="journal article" date="2007" name="Genome Res.">
        <title>Genome characteristics of facultatively symbiotic Frankia sp. strains reflect host range and host plant biogeography.</title>
        <authorList>
            <person name="Normand P."/>
            <person name="Lapierre P."/>
            <person name="Tisa L.S."/>
            <person name="Gogarten J.P."/>
            <person name="Alloisio N."/>
            <person name="Bagnarol E."/>
            <person name="Bassi C.A."/>
            <person name="Berry A.M."/>
            <person name="Bickhart D.M."/>
            <person name="Choisne N."/>
            <person name="Couloux A."/>
            <person name="Cournoyer B."/>
            <person name="Cruveiller S."/>
            <person name="Daubin V."/>
            <person name="Demange N."/>
            <person name="Francino M.P."/>
            <person name="Goltsman E."/>
            <person name="Huang Y."/>
            <person name="Kopp O.R."/>
            <person name="Labarre L."/>
            <person name="Lapidus A."/>
            <person name="Lavire C."/>
            <person name="Marechal J."/>
            <person name="Martinez M."/>
            <person name="Mastronunzio J.E."/>
            <person name="Mullin B.C."/>
            <person name="Niemann J."/>
            <person name="Pujic P."/>
            <person name="Rawnsley T."/>
            <person name="Rouy Z."/>
            <person name="Schenowitz C."/>
            <person name="Sellstedt A."/>
            <person name="Tavares F."/>
            <person name="Tomkins J.P."/>
            <person name="Vallenet D."/>
            <person name="Valverde C."/>
            <person name="Wall L.G."/>
            <person name="Wang Y."/>
            <person name="Medigue C."/>
            <person name="Benson D.R."/>
        </authorList>
    </citation>
    <scope>NUCLEOTIDE SEQUENCE [LARGE SCALE GENOMIC DNA]</scope>
    <source>
        <strain evidence="10">DSM 45818 / CECT 9043 / CcI3</strain>
    </source>
</reference>
<keyword evidence="4 6" id="KW-0238">DNA-binding</keyword>
<dbReference type="Gene3D" id="1.10.10.10">
    <property type="entry name" value="Winged helix-like DNA-binding domain superfamily/Winged helix DNA-binding domain"/>
    <property type="match status" value="1"/>
</dbReference>
<dbReference type="Pfam" id="PF00931">
    <property type="entry name" value="NB-ARC"/>
    <property type="match status" value="1"/>
</dbReference>
<feature type="region of interest" description="Disordered" evidence="7">
    <location>
        <begin position="601"/>
        <end position="666"/>
    </location>
</feature>
<dbReference type="EMBL" id="CP000249">
    <property type="protein sequence ID" value="ABD10775.1"/>
    <property type="molecule type" value="Genomic_DNA"/>
</dbReference>
<dbReference type="Pfam" id="PF13424">
    <property type="entry name" value="TPR_12"/>
    <property type="match status" value="1"/>
</dbReference>
<dbReference type="GO" id="GO:0006355">
    <property type="term" value="P:regulation of DNA-templated transcription"/>
    <property type="evidence" value="ECO:0007669"/>
    <property type="project" value="InterPro"/>
</dbReference>
<dbReference type="SUPFAM" id="SSF46894">
    <property type="entry name" value="C-terminal effector domain of the bipartite response regulators"/>
    <property type="match status" value="1"/>
</dbReference>
<feature type="compositionally biased region" description="Low complexity" evidence="7">
    <location>
        <begin position="643"/>
        <end position="658"/>
    </location>
</feature>
<protein>
    <submittedName>
        <fullName evidence="9">Transcriptional regulator, SARP family</fullName>
    </submittedName>
</protein>